<dbReference type="GO" id="GO:0045892">
    <property type="term" value="P:negative regulation of DNA-templated transcription"/>
    <property type="evidence" value="ECO:0007669"/>
    <property type="project" value="TreeGrafter"/>
</dbReference>
<evidence type="ECO:0000256" key="7">
    <source>
        <dbReference type="ARBA" id="ARBA00022833"/>
    </source>
</evidence>
<accession>A0A117J406</accession>
<protein>
    <submittedName>
        <fullName evidence="12">Fur family transcriptional regulator</fullName>
    </submittedName>
</protein>
<evidence type="ECO:0000256" key="5">
    <source>
        <dbReference type="ARBA" id="ARBA00022491"/>
    </source>
</evidence>
<evidence type="ECO:0000256" key="1">
    <source>
        <dbReference type="ARBA" id="ARBA00004496"/>
    </source>
</evidence>
<evidence type="ECO:0000256" key="11">
    <source>
        <dbReference type="PIRSR" id="PIRSR602481-1"/>
    </source>
</evidence>
<feature type="binding site" evidence="11">
    <location>
        <position position="132"/>
    </location>
    <ligand>
        <name>Zn(2+)</name>
        <dbReference type="ChEBI" id="CHEBI:29105"/>
    </ligand>
</feature>
<sequence>MATRGSYNTRQRQAVLDYLAAHTDRYTSVDGVFEALKSRGVEIGRSTIYRTLEAFAGEGMASKVVAPRGEVALYRLVNKGEEDAGQLVCVECGRVSTIDCDAFQEFSHHVRTVHGFAIDLSRTVLYGRCPLCAKGQVTAHA</sequence>
<dbReference type="EMBL" id="LOJF01000010">
    <property type="protein sequence ID" value="KUH58059.1"/>
    <property type="molecule type" value="Genomic_DNA"/>
</dbReference>
<dbReference type="GO" id="GO:1900376">
    <property type="term" value="P:regulation of secondary metabolite biosynthetic process"/>
    <property type="evidence" value="ECO:0007669"/>
    <property type="project" value="TreeGrafter"/>
</dbReference>
<dbReference type="InterPro" id="IPR036390">
    <property type="entry name" value="WH_DNA-bd_sf"/>
</dbReference>
<dbReference type="InterPro" id="IPR002481">
    <property type="entry name" value="FUR"/>
</dbReference>
<comment type="caution">
    <text evidence="12">The sequence shown here is derived from an EMBL/GenBank/DDBJ whole genome shotgun (WGS) entry which is preliminary data.</text>
</comment>
<dbReference type="AlphaFoldDB" id="A0A117J406"/>
<dbReference type="RefSeq" id="WP_059054990.1">
    <property type="nucleotide sequence ID" value="NZ_LOJF01000010.1"/>
</dbReference>
<comment type="similarity">
    <text evidence="2">Belongs to the Fur family.</text>
</comment>
<dbReference type="InterPro" id="IPR043135">
    <property type="entry name" value="Fur_C"/>
</dbReference>
<feature type="binding site" evidence="11">
    <location>
        <position position="92"/>
    </location>
    <ligand>
        <name>Zn(2+)</name>
        <dbReference type="ChEBI" id="CHEBI:29105"/>
    </ligand>
</feature>
<dbReference type="CDD" id="cd07153">
    <property type="entry name" value="Fur_like"/>
    <property type="match status" value="1"/>
</dbReference>
<dbReference type="PANTHER" id="PTHR33202">
    <property type="entry name" value="ZINC UPTAKE REGULATION PROTEIN"/>
    <property type="match status" value="1"/>
</dbReference>
<evidence type="ECO:0000256" key="9">
    <source>
        <dbReference type="ARBA" id="ARBA00023125"/>
    </source>
</evidence>
<evidence type="ECO:0000256" key="6">
    <source>
        <dbReference type="ARBA" id="ARBA00022723"/>
    </source>
</evidence>
<dbReference type="Pfam" id="PF01475">
    <property type="entry name" value="FUR"/>
    <property type="match status" value="1"/>
</dbReference>
<keyword evidence="13" id="KW-1185">Reference proteome</keyword>
<keyword evidence="7 11" id="KW-0862">Zinc</keyword>
<evidence type="ECO:0000313" key="12">
    <source>
        <dbReference type="EMBL" id="KUH58059.1"/>
    </source>
</evidence>
<dbReference type="OrthoDB" id="8659436at2"/>
<proteinExistence type="inferred from homology"/>
<comment type="subunit">
    <text evidence="3">Homodimer.</text>
</comment>
<name>A0A117J406_TRASO</name>
<reference evidence="12 13" key="1">
    <citation type="submission" date="2015-12" db="EMBL/GenBank/DDBJ databases">
        <title>Draft Genome Sequence of Olsenella scatoligenes SK9K4T; a Producer of 3-Methylindole- (skatole) and 4-Methylphenol- (p-cresol) Isolated from Pig Feces.</title>
        <authorList>
            <person name="Li X."/>
            <person name="Borg B."/>
            <person name="Canibe N."/>
        </authorList>
    </citation>
    <scope>NUCLEOTIDE SEQUENCE [LARGE SCALE GENOMIC DNA]</scope>
    <source>
        <strain evidence="12 13">SK9K4</strain>
    </source>
</reference>
<evidence type="ECO:0000256" key="8">
    <source>
        <dbReference type="ARBA" id="ARBA00023015"/>
    </source>
</evidence>
<dbReference type="GO" id="GO:0003700">
    <property type="term" value="F:DNA-binding transcription factor activity"/>
    <property type="evidence" value="ECO:0007669"/>
    <property type="project" value="InterPro"/>
</dbReference>
<feature type="binding site" evidence="11">
    <location>
        <position position="89"/>
    </location>
    <ligand>
        <name>Zn(2+)</name>
        <dbReference type="ChEBI" id="CHEBI:29105"/>
    </ligand>
</feature>
<keyword evidence="6 11" id="KW-0479">Metal-binding</keyword>
<dbReference type="InterPro" id="IPR036388">
    <property type="entry name" value="WH-like_DNA-bd_sf"/>
</dbReference>
<keyword evidence="10" id="KW-0804">Transcription</keyword>
<feature type="binding site" evidence="11">
    <location>
        <position position="129"/>
    </location>
    <ligand>
        <name>Zn(2+)</name>
        <dbReference type="ChEBI" id="CHEBI:29105"/>
    </ligand>
</feature>
<dbReference type="PANTHER" id="PTHR33202:SF2">
    <property type="entry name" value="FERRIC UPTAKE REGULATION PROTEIN"/>
    <property type="match status" value="1"/>
</dbReference>
<dbReference type="GO" id="GO:0008270">
    <property type="term" value="F:zinc ion binding"/>
    <property type="evidence" value="ECO:0007669"/>
    <property type="project" value="TreeGrafter"/>
</dbReference>
<comment type="cofactor">
    <cofactor evidence="11">
        <name>Zn(2+)</name>
        <dbReference type="ChEBI" id="CHEBI:29105"/>
    </cofactor>
    <text evidence="11">Binds 1 zinc ion per subunit.</text>
</comment>
<dbReference type="Proteomes" id="UP000054078">
    <property type="component" value="Unassembled WGS sequence"/>
</dbReference>
<keyword evidence="9" id="KW-0238">DNA-binding</keyword>
<gene>
    <name evidence="12" type="ORF">AUL39_07520</name>
</gene>
<evidence type="ECO:0000313" key="13">
    <source>
        <dbReference type="Proteomes" id="UP000054078"/>
    </source>
</evidence>
<dbReference type="GO" id="GO:0000976">
    <property type="term" value="F:transcription cis-regulatory region binding"/>
    <property type="evidence" value="ECO:0007669"/>
    <property type="project" value="TreeGrafter"/>
</dbReference>
<keyword evidence="4" id="KW-0963">Cytoplasm</keyword>
<evidence type="ECO:0000256" key="10">
    <source>
        <dbReference type="ARBA" id="ARBA00023163"/>
    </source>
</evidence>
<evidence type="ECO:0000256" key="2">
    <source>
        <dbReference type="ARBA" id="ARBA00007957"/>
    </source>
</evidence>
<dbReference type="STRING" id="1299998.AUL39_07520"/>
<evidence type="ECO:0000256" key="3">
    <source>
        <dbReference type="ARBA" id="ARBA00011738"/>
    </source>
</evidence>
<organism evidence="12 13">
    <name type="scientific">Tractidigestivibacter scatoligenes</name>
    <name type="common">Olsenella scatoligenes</name>
    <dbReference type="NCBI Taxonomy" id="1299998"/>
    <lineage>
        <taxon>Bacteria</taxon>
        <taxon>Bacillati</taxon>
        <taxon>Actinomycetota</taxon>
        <taxon>Coriobacteriia</taxon>
        <taxon>Coriobacteriales</taxon>
        <taxon>Atopobiaceae</taxon>
        <taxon>Tractidigestivibacter</taxon>
    </lineage>
</organism>
<dbReference type="Gene3D" id="1.10.10.10">
    <property type="entry name" value="Winged helix-like DNA-binding domain superfamily/Winged helix DNA-binding domain"/>
    <property type="match status" value="1"/>
</dbReference>
<dbReference type="GO" id="GO:0005829">
    <property type="term" value="C:cytosol"/>
    <property type="evidence" value="ECO:0007669"/>
    <property type="project" value="TreeGrafter"/>
</dbReference>
<dbReference type="SUPFAM" id="SSF46785">
    <property type="entry name" value="Winged helix' DNA-binding domain"/>
    <property type="match status" value="1"/>
</dbReference>
<comment type="subcellular location">
    <subcellularLocation>
        <location evidence="1">Cytoplasm</location>
    </subcellularLocation>
</comment>
<keyword evidence="8" id="KW-0805">Transcription regulation</keyword>
<dbReference type="Gene3D" id="3.30.1490.190">
    <property type="match status" value="1"/>
</dbReference>
<evidence type="ECO:0000256" key="4">
    <source>
        <dbReference type="ARBA" id="ARBA00022490"/>
    </source>
</evidence>
<keyword evidence="5" id="KW-0678">Repressor</keyword>